<keyword evidence="3" id="KW-1185">Reference proteome</keyword>
<dbReference type="CDD" id="cd02042">
    <property type="entry name" value="ParAB_family"/>
    <property type="match status" value="1"/>
</dbReference>
<proteinExistence type="predicted"/>
<dbReference type="PANTHER" id="PTHR13696:SF52">
    <property type="entry name" value="PARA FAMILY PROTEIN CT_582"/>
    <property type="match status" value="1"/>
</dbReference>
<dbReference type="InterPro" id="IPR002586">
    <property type="entry name" value="CobQ/CobB/MinD/ParA_Nub-bd_dom"/>
</dbReference>
<dbReference type="PANTHER" id="PTHR13696">
    <property type="entry name" value="P-LOOP CONTAINING NUCLEOSIDE TRIPHOSPHATE HYDROLASE"/>
    <property type="match status" value="1"/>
</dbReference>
<dbReference type="OrthoDB" id="9785810at2"/>
<dbReference type="Gene3D" id="3.40.50.300">
    <property type="entry name" value="P-loop containing nucleotide triphosphate hydrolases"/>
    <property type="match status" value="1"/>
</dbReference>
<dbReference type="RefSeq" id="WP_047897868.1">
    <property type="nucleotide sequence ID" value="NZ_AEJF01000247.1"/>
</dbReference>
<protein>
    <recommendedName>
        <fullName evidence="1">CobQ/CobB/MinD/ParA nucleotide binding domain-containing protein</fullName>
    </recommendedName>
</protein>
<gene>
    <name evidence="2" type="ORF">EOS_40465</name>
</gene>
<accession>A0A0J1CJ86</accession>
<comment type="caution">
    <text evidence="2">The sequence shown here is derived from an EMBL/GenBank/DDBJ whole genome shotgun (WGS) entry which is preliminary data.</text>
</comment>
<dbReference type="InterPro" id="IPR050678">
    <property type="entry name" value="DNA_Partitioning_ATPase"/>
</dbReference>
<dbReference type="Pfam" id="PF01656">
    <property type="entry name" value="CbiA"/>
    <property type="match status" value="1"/>
</dbReference>
<dbReference type="Proteomes" id="UP000035963">
    <property type="component" value="Unassembled WGS sequence"/>
</dbReference>
<dbReference type="PATRIC" id="fig|908627.4.peg.9075"/>
<dbReference type="InterPro" id="IPR027417">
    <property type="entry name" value="P-loop_NTPase"/>
</dbReference>
<dbReference type="EMBL" id="AEJF01000247">
    <property type="protein sequence ID" value="KLU20619.1"/>
    <property type="molecule type" value="Genomic_DNA"/>
</dbReference>
<sequence>MKTLLIAAEKGGTGRTALLCQLAHYFCLVSKLRVLVIDLAEPACSTVSLARACKAAVLGGQWATALAGEPPRSTSKGCIQVLPARAIHGLTFELGDGGARYHANVRHLLSVVAPFADVCLIDCPPLPDMRTVCVEATVDAMLSPILLSREAFDSAVELINGVQGVRDVRARLNPSLRFIGLLPNMVEHTPFQQAQARALEARLSAWLIPDPQGPHGYLHMPRLDEIAKAQAAGVSVLDLARADQVARTPWRAMRACFDVIARRLDWAEPSLADGEAFDEQVFRA</sequence>
<dbReference type="AlphaFoldDB" id="A0A0J1CJ86"/>
<evidence type="ECO:0000259" key="1">
    <source>
        <dbReference type="Pfam" id="PF01656"/>
    </source>
</evidence>
<evidence type="ECO:0000313" key="2">
    <source>
        <dbReference type="EMBL" id="KLU20619.1"/>
    </source>
</evidence>
<organism evidence="2 3">
    <name type="scientific">Caballeronia mineralivorans PML1(12)</name>
    <dbReference type="NCBI Taxonomy" id="908627"/>
    <lineage>
        <taxon>Bacteria</taxon>
        <taxon>Pseudomonadati</taxon>
        <taxon>Pseudomonadota</taxon>
        <taxon>Betaproteobacteria</taxon>
        <taxon>Burkholderiales</taxon>
        <taxon>Burkholderiaceae</taxon>
        <taxon>Caballeronia</taxon>
    </lineage>
</organism>
<name>A0A0J1CJ86_9BURK</name>
<feature type="domain" description="CobQ/CobB/MinD/ParA nucleotide binding" evidence="1">
    <location>
        <begin position="5"/>
        <end position="234"/>
    </location>
</feature>
<dbReference type="SUPFAM" id="SSF52540">
    <property type="entry name" value="P-loop containing nucleoside triphosphate hydrolases"/>
    <property type="match status" value="1"/>
</dbReference>
<evidence type="ECO:0000313" key="3">
    <source>
        <dbReference type="Proteomes" id="UP000035963"/>
    </source>
</evidence>
<reference evidence="2 3" key="1">
    <citation type="journal article" date="2015" name="Genome Announc.">
        <title>Draft Genome Sequence of Burkholderia sp. Strain PML1(12), an Ectomycorrhizosphere-Inhabiting Bacterium with Effective Mineral-Weathering Ability.</title>
        <authorList>
            <person name="Uroz S."/>
            <person name="Oger P."/>
        </authorList>
    </citation>
    <scope>NUCLEOTIDE SEQUENCE [LARGE SCALE GENOMIC DNA]</scope>
    <source>
        <strain evidence="3">PML1(12)</strain>
    </source>
</reference>